<protein>
    <submittedName>
        <fullName evidence="1">Uncharacterized protein</fullName>
    </submittedName>
</protein>
<proteinExistence type="predicted"/>
<organism evidence="1 2">
    <name type="scientific">Myroides odoratimimus</name>
    <dbReference type="NCBI Taxonomy" id="76832"/>
    <lineage>
        <taxon>Bacteria</taxon>
        <taxon>Pseudomonadati</taxon>
        <taxon>Bacteroidota</taxon>
        <taxon>Flavobacteriia</taxon>
        <taxon>Flavobacteriales</taxon>
        <taxon>Flavobacteriaceae</taxon>
        <taxon>Myroides</taxon>
    </lineage>
</organism>
<sequence length="74" mass="8385">MSKETKKGIFKGAIEKDAKGNYFCGPYLLDYQYTEANFKVGDVISIKKAIANPSNMSREDYPMKSMKFFLAGEE</sequence>
<dbReference type="Proteomes" id="UP000069030">
    <property type="component" value="Chromosome"/>
</dbReference>
<reference evidence="1 2" key="1">
    <citation type="journal article" date="2016" name="J. Zhejiang Univ. Sci. B">
        <title>Antibiotic resistance mechanisms of Myroides sp.</title>
        <authorList>
            <person name="Hu S."/>
            <person name="Yuan S."/>
            <person name="Qu H."/>
            <person name="Jiang T."/>
            <person name="Zhou Y."/>
            <person name="Wang M."/>
            <person name="Ming D."/>
        </authorList>
    </citation>
    <scope>NUCLEOTIDE SEQUENCE [LARGE SCALE GENOMIC DNA]</scope>
    <source>
        <strain evidence="1 2">PR63039</strain>
    </source>
</reference>
<dbReference type="KEGG" id="mod:AS202_07960"/>
<evidence type="ECO:0000313" key="1">
    <source>
        <dbReference type="EMBL" id="ALU26084.1"/>
    </source>
</evidence>
<dbReference type="GeneID" id="66974734"/>
<dbReference type="EMBL" id="CP013690">
    <property type="protein sequence ID" value="ALU26084.1"/>
    <property type="molecule type" value="Genomic_DNA"/>
</dbReference>
<name>A0A0S7E4F6_9FLAO</name>
<dbReference type="AlphaFoldDB" id="A0A0S7E4F6"/>
<dbReference type="eggNOG" id="ENOG5033704">
    <property type="taxonomic scope" value="Bacteria"/>
</dbReference>
<accession>A0A0S7E4F6</accession>
<gene>
    <name evidence="1" type="ORF">AS202_07960</name>
</gene>
<evidence type="ECO:0000313" key="2">
    <source>
        <dbReference type="Proteomes" id="UP000069030"/>
    </source>
</evidence>
<dbReference type="RefSeq" id="WP_006257415.1">
    <property type="nucleotide sequence ID" value="NZ_BCMQ01000001.1"/>
</dbReference>